<dbReference type="InterPro" id="IPR004589">
    <property type="entry name" value="DNA_helicase_ATP-dep_RecQ"/>
</dbReference>
<reference evidence="15" key="1">
    <citation type="submission" date="2013-11" db="EMBL/GenBank/DDBJ databases">
        <title>Genome sequence of the fusiform rust pathogen reveals effectors for host alternation and coevolution with pine.</title>
        <authorList>
            <consortium name="DOE Joint Genome Institute"/>
            <person name="Smith K."/>
            <person name="Pendleton A."/>
            <person name="Kubisiak T."/>
            <person name="Anderson C."/>
            <person name="Salamov A."/>
            <person name="Aerts A."/>
            <person name="Riley R."/>
            <person name="Clum A."/>
            <person name="Lindquist E."/>
            <person name="Ence D."/>
            <person name="Campbell M."/>
            <person name="Kronenberg Z."/>
            <person name="Feau N."/>
            <person name="Dhillon B."/>
            <person name="Hamelin R."/>
            <person name="Burleigh J."/>
            <person name="Smith J."/>
            <person name="Yandell M."/>
            <person name="Nelson C."/>
            <person name="Grigoriev I."/>
            <person name="Davis J."/>
        </authorList>
    </citation>
    <scope>NUCLEOTIDE SEQUENCE</scope>
    <source>
        <strain evidence="15">G11</strain>
    </source>
</reference>
<protein>
    <recommendedName>
        <fullName evidence="11">DNA 3'-5' helicase</fullName>
        <ecNumber evidence="11">5.6.2.4</ecNumber>
    </recommendedName>
</protein>
<keyword evidence="6" id="KW-0067">ATP-binding</keyword>
<dbReference type="GO" id="GO:0003677">
    <property type="term" value="F:DNA binding"/>
    <property type="evidence" value="ECO:0007669"/>
    <property type="project" value="UniProtKB-KW"/>
</dbReference>
<dbReference type="GO" id="GO:0000729">
    <property type="term" value="P:DNA double-strand break processing"/>
    <property type="evidence" value="ECO:0007669"/>
    <property type="project" value="UniProtKB-ARBA"/>
</dbReference>
<feature type="compositionally biased region" description="Polar residues" evidence="12">
    <location>
        <begin position="134"/>
        <end position="143"/>
    </location>
</feature>
<dbReference type="CDD" id="cd17920">
    <property type="entry name" value="DEXHc_RecQ"/>
    <property type="match status" value="1"/>
</dbReference>
<feature type="compositionally biased region" description="Polar residues" evidence="12">
    <location>
        <begin position="413"/>
        <end position="442"/>
    </location>
</feature>
<evidence type="ECO:0000256" key="9">
    <source>
        <dbReference type="ARBA" id="ARBA00023242"/>
    </source>
</evidence>
<feature type="domain" description="Helicase C-terminal" evidence="14">
    <location>
        <begin position="759"/>
        <end position="908"/>
    </location>
</feature>
<dbReference type="Gene3D" id="1.10.10.10">
    <property type="entry name" value="Winged helix-like DNA-binding domain superfamily/Winged helix DNA-binding domain"/>
    <property type="match status" value="1"/>
</dbReference>
<evidence type="ECO:0000259" key="14">
    <source>
        <dbReference type="PROSITE" id="PS51194"/>
    </source>
</evidence>
<dbReference type="SMART" id="SM00487">
    <property type="entry name" value="DEXDc"/>
    <property type="match status" value="1"/>
</dbReference>
<feature type="compositionally biased region" description="Low complexity" evidence="12">
    <location>
        <begin position="344"/>
        <end position="357"/>
    </location>
</feature>
<evidence type="ECO:0000313" key="16">
    <source>
        <dbReference type="Proteomes" id="UP000886653"/>
    </source>
</evidence>
<dbReference type="EMBL" id="MU167229">
    <property type="protein sequence ID" value="KAG0149239.1"/>
    <property type="molecule type" value="Genomic_DNA"/>
</dbReference>
<evidence type="ECO:0000256" key="12">
    <source>
        <dbReference type="SAM" id="MobiDB-lite"/>
    </source>
</evidence>
<evidence type="ECO:0000256" key="11">
    <source>
        <dbReference type="ARBA" id="ARBA00034808"/>
    </source>
</evidence>
<keyword evidence="3" id="KW-0547">Nucleotide-binding</keyword>
<dbReference type="Pfam" id="PF16124">
    <property type="entry name" value="RecQ_Zn_bind"/>
    <property type="match status" value="1"/>
</dbReference>
<dbReference type="FunFam" id="3.40.50.300:FF:000296">
    <property type="entry name" value="ATP-dependent DNA helicase RecQ"/>
    <property type="match status" value="1"/>
</dbReference>
<dbReference type="SUPFAM" id="SSF46785">
    <property type="entry name" value="Winged helix' DNA-binding domain"/>
    <property type="match status" value="1"/>
</dbReference>
<evidence type="ECO:0000256" key="8">
    <source>
        <dbReference type="ARBA" id="ARBA00023235"/>
    </source>
</evidence>
<comment type="subcellular location">
    <subcellularLocation>
        <location evidence="1">Nucleus</location>
    </subcellularLocation>
</comment>
<dbReference type="InterPro" id="IPR002464">
    <property type="entry name" value="DNA/RNA_helicase_DEAH_CS"/>
</dbReference>
<evidence type="ECO:0000256" key="10">
    <source>
        <dbReference type="ARBA" id="ARBA00034617"/>
    </source>
</evidence>
<gene>
    <name evidence="15" type="ORF">CROQUDRAFT_653805</name>
</gene>
<feature type="region of interest" description="Disordered" evidence="12">
    <location>
        <begin position="79"/>
        <end position="147"/>
    </location>
</feature>
<sequence length="1296" mass="143213">MALPRINVDQMLARAADGPSSRPIIPLATSNPSQKNPTSVFHIALRQPQPSCLVSQNPKPNGFQFKDDSHIVVKPVAINTPPSTTRQISKPNSRVPGPVLLRPNPLNPASGSKRPTHFSPPASPAFSPKRRRLSQQLPDQSVTEDIPPDFFDEDEDEELYMNELHGPPPSAPLPNQTNLLALRNPTECLSAGPRVVASTRNPHAIQSDQPHVVPARTPLAAASSVSTPRQFAPVLSLRGPTAPTLQEMDMETLYIKRHECLTKIKTILEQMVVGLQGGGYAPGEDFGSLDHSRSYSEKRLNEFNAELEHRRTTGHDSTIGASVAPPLRTATPLDPGTLGRKGFTSPSTSSRVSSEPVQGDPVTPAINHRNQISRQFTQPEPGPSRPPLQERSQLQHQWAPNNPPRADPFANRGTASPLNYPSKTNHMNSTAQNASKQAGQSCLSPPLDCDIGLLENIFDDDANDTLSDFDEPGPGLVAPSDPAPKVSSARLETSIVPKPNKTTVDPVPSPPSPFTDLTAPKEDMREKMKYPWSADVAKALVKIFKLKSWRRNQLDAINATLSGKHCFVLMPTGGGKSLCYQLPAVVRSGKTRGVTIVISPLLSLITDQVQALCDKDIGAAAMTGSMTEKEKMHVINDLKSPEPTLCLVYATPELIMNNNGFVRILEDLQRRKFLARFVIDEAHCVSQWGHDFRPDYKSLGPKLAHSFKDIPILALTATANSRVQKDVLHNLGMRDCIELKQSFNRPNLRYEVRLKTKETMNDLIKLISVDHSGECGIIYCGAKKQCETVAEKLNDTRKIRAHHYHAGMSPKDRQRIQHEWQNGVLQVICATIAFGMGIDKPDVRYVIHYSMPSSLEGYYQETGRAGRDGRQSECILFYSYSDFQSFQRMVDQGDSSREQKERQLANARLVVGFCLNKLDCRRALVLSYFSEDFSPQGCKKTCDNCMVSKPSIRRDVTDYVKSAIKLVEKLTINSKSSVTLAHCVNVFKGSKMRQVVDQGHHLLEEAGAGSTLDRTDVERLFQLMVAQNIFTERHEANYSGFTNAYIMLAAGHMKYLKGERLMMTFEDGTQSKRTKANQANVEVPQTRHIPDPKQKKAKAAERAAALREMGENDDIYVHSDQDDYDFEPEVISGDLDVVSSRRGVARNGRTQSDISGDQIDSTQGCYKALINLRNEKLADGNDDAFRDDVVQTVACLRPQSEDRRALQEIEGIDQNFVSSHGTAVLKICERYNNPTEKTRTRSDDRASERPAAKSAIANMSKQLQRFAAKPPSTRPKAASRTSGSGPGGVSAMPIPR</sequence>
<organism evidence="15 16">
    <name type="scientific">Cronartium quercuum f. sp. fusiforme G11</name>
    <dbReference type="NCBI Taxonomy" id="708437"/>
    <lineage>
        <taxon>Eukaryota</taxon>
        <taxon>Fungi</taxon>
        <taxon>Dikarya</taxon>
        <taxon>Basidiomycota</taxon>
        <taxon>Pucciniomycotina</taxon>
        <taxon>Pucciniomycetes</taxon>
        <taxon>Pucciniales</taxon>
        <taxon>Coleosporiaceae</taxon>
        <taxon>Cronartium</taxon>
    </lineage>
</organism>
<dbReference type="OrthoDB" id="10261556at2759"/>
<dbReference type="PANTHER" id="PTHR13710:SF153">
    <property type="entry name" value="RECQ-LIKE DNA HELICASE BLM"/>
    <property type="match status" value="1"/>
</dbReference>
<dbReference type="CDD" id="cd18794">
    <property type="entry name" value="SF2_C_RecQ"/>
    <property type="match status" value="1"/>
</dbReference>
<feature type="region of interest" description="Disordered" evidence="12">
    <location>
        <begin position="463"/>
        <end position="519"/>
    </location>
</feature>
<dbReference type="Pfam" id="PF09382">
    <property type="entry name" value="RQC"/>
    <property type="match status" value="1"/>
</dbReference>
<dbReference type="InterPro" id="IPR027417">
    <property type="entry name" value="P-loop_NTPase"/>
</dbReference>
<dbReference type="InterPro" id="IPR001650">
    <property type="entry name" value="Helicase_C-like"/>
</dbReference>
<dbReference type="GO" id="GO:0005634">
    <property type="term" value="C:nucleus"/>
    <property type="evidence" value="ECO:0007669"/>
    <property type="project" value="UniProtKB-SubCell"/>
</dbReference>
<feature type="domain" description="Helicase ATP-binding" evidence="13">
    <location>
        <begin position="557"/>
        <end position="737"/>
    </location>
</feature>
<dbReference type="GO" id="GO:0000724">
    <property type="term" value="P:double-strand break repair via homologous recombination"/>
    <property type="evidence" value="ECO:0007669"/>
    <property type="project" value="UniProtKB-ARBA"/>
</dbReference>
<evidence type="ECO:0000313" key="15">
    <source>
        <dbReference type="EMBL" id="KAG0149239.1"/>
    </source>
</evidence>
<evidence type="ECO:0000256" key="3">
    <source>
        <dbReference type="ARBA" id="ARBA00022741"/>
    </source>
</evidence>
<evidence type="ECO:0000256" key="7">
    <source>
        <dbReference type="ARBA" id="ARBA00023125"/>
    </source>
</evidence>
<dbReference type="InterPro" id="IPR036390">
    <property type="entry name" value="WH_DNA-bd_sf"/>
</dbReference>
<dbReference type="PROSITE" id="PS51192">
    <property type="entry name" value="HELICASE_ATP_BIND_1"/>
    <property type="match status" value="1"/>
</dbReference>
<evidence type="ECO:0000256" key="1">
    <source>
        <dbReference type="ARBA" id="ARBA00004123"/>
    </source>
</evidence>
<dbReference type="SUPFAM" id="SSF52540">
    <property type="entry name" value="P-loop containing nucleoside triphosphate hydrolases"/>
    <property type="match status" value="1"/>
</dbReference>
<dbReference type="GO" id="GO:0016787">
    <property type="term" value="F:hydrolase activity"/>
    <property type="evidence" value="ECO:0007669"/>
    <property type="project" value="UniProtKB-KW"/>
</dbReference>
<feature type="compositionally biased region" description="Polar residues" evidence="12">
    <location>
        <begin position="80"/>
        <end position="92"/>
    </location>
</feature>
<evidence type="ECO:0000256" key="5">
    <source>
        <dbReference type="ARBA" id="ARBA00022806"/>
    </source>
</evidence>
<dbReference type="SMART" id="SM00956">
    <property type="entry name" value="RQC"/>
    <property type="match status" value="1"/>
</dbReference>
<dbReference type="Pfam" id="PF00271">
    <property type="entry name" value="Helicase_C"/>
    <property type="match status" value="1"/>
</dbReference>
<dbReference type="SMART" id="SM00490">
    <property type="entry name" value="HELICc"/>
    <property type="match status" value="1"/>
</dbReference>
<feature type="region of interest" description="Disordered" evidence="12">
    <location>
        <begin position="310"/>
        <end position="442"/>
    </location>
</feature>
<comment type="similarity">
    <text evidence="2">Belongs to the helicase family. RecQ subfamily.</text>
</comment>
<feature type="region of interest" description="Disordered" evidence="12">
    <location>
        <begin position="1235"/>
        <end position="1296"/>
    </location>
</feature>
<proteinExistence type="inferred from homology"/>
<dbReference type="PROSITE" id="PS00690">
    <property type="entry name" value="DEAH_ATP_HELICASE"/>
    <property type="match status" value="1"/>
</dbReference>
<dbReference type="Pfam" id="PF00270">
    <property type="entry name" value="DEAD"/>
    <property type="match status" value="1"/>
</dbReference>
<dbReference type="GO" id="GO:0043138">
    <property type="term" value="F:3'-5' DNA helicase activity"/>
    <property type="evidence" value="ECO:0007669"/>
    <property type="project" value="UniProtKB-EC"/>
</dbReference>
<evidence type="ECO:0000256" key="4">
    <source>
        <dbReference type="ARBA" id="ARBA00022801"/>
    </source>
</evidence>
<evidence type="ECO:0000256" key="6">
    <source>
        <dbReference type="ARBA" id="ARBA00022840"/>
    </source>
</evidence>
<feature type="compositionally biased region" description="Polar residues" evidence="12">
    <location>
        <begin position="368"/>
        <end position="378"/>
    </location>
</feature>
<dbReference type="Proteomes" id="UP000886653">
    <property type="component" value="Unassembled WGS sequence"/>
</dbReference>
<feature type="compositionally biased region" description="Basic and acidic residues" evidence="12">
    <location>
        <begin position="1236"/>
        <end position="1251"/>
    </location>
</feature>
<dbReference type="GO" id="GO:0006260">
    <property type="term" value="P:DNA replication"/>
    <property type="evidence" value="ECO:0007669"/>
    <property type="project" value="InterPro"/>
</dbReference>
<dbReference type="EC" id="5.6.2.4" evidence="11"/>
<dbReference type="PANTHER" id="PTHR13710">
    <property type="entry name" value="DNA HELICASE RECQ FAMILY MEMBER"/>
    <property type="match status" value="1"/>
</dbReference>
<keyword evidence="7" id="KW-0238">DNA-binding</keyword>
<dbReference type="GO" id="GO:0009378">
    <property type="term" value="F:four-way junction helicase activity"/>
    <property type="evidence" value="ECO:0007669"/>
    <property type="project" value="TreeGrafter"/>
</dbReference>
<name>A0A9P6NS57_9BASI</name>
<dbReference type="FunFam" id="3.40.50.300:FF:000340">
    <property type="entry name" value="Bloom syndrome, RecQ helicase"/>
    <property type="match status" value="1"/>
</dbReference>
<dbReference type="InterPro" id="IPR018982">
    <property type="entry name" value="RQC_domain"/>
</dbReference>
<dbReference type="GO" id="GO:0031573">
    <property type="term" value="P:mitotic intra-S DNA damage checkpoint signaling"/>
    <property type="evidence" value="ECO:0007669"/>
    <property type="project" value="UniProtKB-ARBA"/>
</dbReference>
<dbReference type="InterPro" id="IPR032284">
    <property type="entry name" value="RecQ_Zn-bd"/>
</dbReference>
<dbReference type="InterPro" id="IPR014001">
    <property type="entry name" value="Helicase_ATP-bd"/>
</dbReference>
<keyword evidence="9" id="KW-0539">Nucleus</keyword>
<keyword evidence="5" id="KW-0347">Helicase</keyword>
<dbReference type="GO" id="GO:0031422">
    <property type="term" value="C:RecQ family helicase-topoisomerase III complex"/>
    <property type="evidence" value="ECO:0007669"/>
    <property type="project" value="UniProtKB-ARBA"/>
</dbReference>
<dbReference type="GO" id="GO:0005737">
    <property type="term" value="C:cytoplasm"/>
    <property type="evidence" value="ECO:0007669"/>
    <property type="project" value="TreeGrafter"/>
</dbReference>
<accession>A0A9P6NS57</accession>
<feature type="compositionally biased region" description="Polar residues" evidence="12">
    <location>
        <begin position="390"/>
        <end position="400"/>
    </location>
</feature>
<evidence type="ECO:0000259" key="13">
    <source>
        <dbReference type="PROSITE" id="PS51192"/>
    </source>
</evidence>
<keyword evidence="8" id="KW-0413">Isomerase</keyword>
<comment type="caution">
    <text evidence="15">The sequence shown here is derived from an EMBL/GenBank/DDBJ whole genome shotgun (WGS) entry which is preliminary data.</text>
</comment>
<dbReference type="PROSITE" id="PS51194">
    <property type="entry name" value="HELICASE_CTER"/>
    <property type="match status" value="1"/>
</dbReference>
<comment type="catalytic activity">
    <reaction evidence="10">
        <text>Couples ATP hydrolysis with the unwinding of duplex DNA by translocating in the 3'-5' direction.</text>
        <dbReference type="EC" id="5.6.2.4"/>
    </reaction>
</comment>
<dbReference type="GO" id="GO:0005524">
    <property type="term" value="F:ATP binding"/>
    <property type="evidence" value="ECO:0007669"/>
    <property type="project" value="UniProtKB-KW"/>
</dbReference>
<dbReference type="Gene3D" id="3.40.50.300">
    <property type="entry name" value="P-loop containing nucleotide triphosphate hydrolases"/>
    <property type="match status" value="2"/>
</dbReference>
<keyword evidence="4" id="KW-0378">Hydrolase</keyword>
<dbReference type="InterPro" id="IPR036388">
    <property type="entry name" value="WH-like_DNA-bd_sf"/>
</dbReference>
<evidence type="ECO:0000256" key="2">
    <source>
        <dbReference type="ARBA" id="ARBA00005446"/>
    </source>
</evidence>
<dbReference type="InterPro" id="IPR011545">
    <property type="entry name" value="DEAD/DEAH_box_helicase_dom"/>
</dbReference>
<dbReference type="NCBIfam" id="TIGR00614">
    <property type="entry name" value="recQ_fam"/>
    <property type="match status" value="1"/>
</dbReference>
<keyword evidence="16" id="KW-1185">Reference proteome</keyword>